<sequence length="176" mass="19225">MHPLPFHLATVKGQAFRSINRFDPLDIDPLALVVLDPMDELDAHVQEVEIAIGKVAEVIDIVEDLPLGEDTLEDHDNEEAFESNFAAVEMDVESPLFVLPQPKQSPPLLDVVGEVHDMAKVGTIIEYMGMDSDVPLGVICDDIKAKKKARLDSISGSAPAVSSMKTPMKKVKKAKN</sequence>
<evidence type="ECO:0000256" key="1">
    <source>
        <dbReference type="SAM" id="MobiDB-lite"/>
    </source>
</evidence>
<accession>W1NJH7</accession>
<gene>
    <name evidence="2" type="ORF">AMTR_s00023p00187640</name>
</gene>
<evidence type="ECO:0000313" key="2">
    <source>
        <dbReference type="EMBL" id="ERM95653.1"/>
    </source>
</evidence>
<feature type="compositionally biased region" description="Basic residues" evidence="1">
    <location>
        <begin position="167"/>
        <end position="176"/>
    </location>
</feature>
<reference evidence="3" key="1">
    <citation type="journal article" date="2013" name="Science">
        <title>The Amborella genome and the evolution of flowering plants.</title>
        <authorList>
            <consortium name="Amborella Genome Project"/>
        </authorList>
    </citation>
    <scope>NUCLEOTIDE SEQUENCE [LARGE SCALE GENOMIC DNA]</scope>
</reference>
<dbReference type="HOGENOM" id="CLU_1527239_0_0_1"/>
<keyword evidence="3" id="KW-1185">Reference proteome</keyword>
<evidence type="ECO:0000313" key="3">
    <source>
        <dbReference type="Proteomes" id="UP000017836"/>
    </source>
</evidence>
<feature type="region of interest" description="Disordered" evidence="1">
    <location>
        <begin position="156"/>
        <end position="176"/>
    </location>
</feature>
<dbReference type="Proteomes" id="UP000017836">
    <property type="component" value="Unassembled WGS sequence"/>
</dbReference>
<name>W1NJH7_AMBTC</name>
<dbReference type="AlphaFoldDB" id="W1NJH7"/>
<proteinExistence type="predicted"/>
<protein>
    <submittedName>
        <fullName evidence="2">Uncharacterized protein</fullName>
    </submittedName>
</protein>
<organism evidence="2 3">
    <name type="scientific">Amborella trichopoda</name>
    <dbReference type="NCBI Taxonomy" id="13333"/>
    <lineage>
        <taxon>Eukaryota</taxon>
        <taxon>Viridiplantae</taxon>
        <taxon>Streptophyta</taxon>
        <taxon>Embryophyta</taxon>
        <taxon>Tracheophyta</taxon>
        <taxon>Spermatophyta</taxon>
        <taxon>Magnoliopsida</taxon>
        <taxon>Amborellales</taxon>
        <taxon>Amborellaceae</taxon>
        <taxon>Amborella</taxon>
    </lineage>
</organism>
<dbReference type="Gramene" id="ERM95653">
    <property type="protein sequence ID" value="ERM95653"/>
    <property type="gene ID" value="AMTR_s00023p00187640"/>
</dbReference>
<dbReference type="EMBL" id="KI397474">
    <property type="protein sequence ID" value="ERM95653.1"/>
    <property type="molecule type" value="Genomic_DNA"/>
</dbReference>